<sequence length="561" mass="64793">MYNLLIVDDEPRIVNGLYEQFLDWKQEELSVFRAYSAAEALRIAASYKMDIVLTDIQMPGMNGIELQRKVLELWPRCKVLFLSGYSHFDYVQSAMREGGMDYILKVEGDEQVLAAVGKAIVRLQEERMSEQFIHKARQQLQASRPLMQKEYLTSLLLGELSSKWLEQSRFDELEIPLSTDEDALLVYGRLDRWPNYVLPTEKSLLMYAVQNIASEYLSPLRVISFMVKPSYTVWLIQPAPLAGRELAASDWEQCLAFVRGTMSDIQEACKTMLKLPVSFALSGMPCTWRSAAVQFMRLEQLFQQGFGHDQEMLLSDARLREPADPDMTVHGMTKQDIALRLRTVKQLETYLLGGQQEEFLEQYDAIAETARLIQDYASFYPFLVEIENNLASMMLSYMNQWGFWDAVSSLVDTNPLLARRGVFESWGDAEAYYRGLAVVLFTLKTDGQIDRTQKILTTVNQYIEQHLARDLSLEALADHVYLHPNYLSRLYKQIAGTRISDHIKEKRLQKAKELLANPRLKIQEVATSVGFESAHYFTKVFKKELHMTPQEFRERQQDEKI</sequence>
<reference evidence="7 8" key="1">
    <citation type="submission" date="2024-09" db="EMBL/GenBank/DDBJ databases">
        <authorList>
            <person name="Sun Q."/>
            <person name="Mori K."/>
        </authorList>
    </citation>
    <scope>NUCLEOTIDE SEQUENCE [LARGE SCALE GENOMIC DNA]</scope>
    <source>
        <strain evidence="7 8">JCM 12520</strain>
    </source>
</reference>
<name>A0ABV5W435_9BACL</name>
<dbReference type="SMART" id="SM00342">
    <property type="entry name" value="HTH_ARAC"/>
    <property type="match status" value="1"/>
</dbReference>
<evidence type="ECO:0000256" key="4">
    <source>
        <dbReference type="PROSITE-ProRule" id="PRU00169"/>
    </source>
</evidence>
<dbReference type="CDD" id="cd17536">
    <property type="entry name" value="REC_YesN-like"/>
    <property type="match status" value="1"/>
</dbReference>
<dbReference type="Pfam" id="PF00072">
    <property type="entry name" value="Response_reg"/>
    <property type="match status" value="1"/>
</dbReference>
<keyword evidence="2" id="KW-0238">DNA-binding</keyword>
<keyword evidence="4" id="KW-0597">Phosphoprotein</keyword>
<dbReference type="InterPro" id="IPR020449">
    <property type="entry name" value="Tscrpt_reg_AraC-type_HTH"/>
</dbReference>
<evidence type="ECO:0000313" key="7">
    <source>
        <dbReference type="EMBL" id="MFB9755322.1"/>
    </source>
</evidence>
<proteinExistence type="predicted"/>
<keyword evidence="8" id="KW-1185">Reference proteome</keyword>
<dbReference type="Pfam" id="PF12833">
    <property type="entry name" value="HTH_18"/>
    <property type="match status" value="1"/>
</dbReference>
<feature type="domain" description="Response regulatory" evidence="6">
    <location>
        <begin position="3"/>
        <end position="120"/>
    </location>
</feature>
<dbReference type="SMART" id="SM00448">
    <property type="entry name" value="REC"/>
    <property type="match status" value="1"/>
</dbReference>
<evidence type="ECO:0000256" key="1">
    <source>
        <dbReference type="ARBA" id="ARBA00023015"/>
    </source>
</evidence>
<evidence type="ECO:0000259" key="5">
    <source>
        <dbReference type="PROSITE" id="PS01124"/>
    </source>
</evidence>
<evidence type="ECO:0000259" key="6">
    <source>
        <dbReference type="PROSITE" id="PS50110"/>
    </source>
</evidence>
<dbReference type="Gene3D" id="3.40.50.2300">
    <property type="match status" value="1"/>
</dbReference>
<evidence type="ECO:0000256" key="3">
    <source>
        <dbReference type="ARBA" id="ARBA00023163"/>
    </source>
</evidence>
<dbReference type="RefSeq" id="WP_344908116.1">
    <property type="nucleotide sequence ID" value="NZ_BAAAYO010000006.1"/>
</dbReference>
<comment type="caution">
    <text evidence="7">The sequence shown here is derived from an EMBL/GenBank/DDBJ whole genome shotgun (WGS) entry which is preliminary data.</text>
</comment>
<evidence type="ECO:0000313" key="8">
    <source>
        <dbReference type="Proteomes" id="UP001589619"/>
    </source>
</evidence>
<accession>A0ABV5W435</accession>
<dbReference type="PROSITE" id="PS01124">
    <property type="entry name" value="HTH_ARAC_FAMILY_2"/>
    <property type="match status" value="1"/>
</dbReference>
<dbReference type="EMBL" id="JBHMAG010000018">
    <property type="protein sequence ID" value="MFB9755322.1"/>
    <property type="molecule type" value="Genomic_DNA"/>
</dbReference>
<dbReference type="InterPro" id="IPR009057">
    <property type="entry name" value="Homeodomain-like_sf"/>
</dbReference>
<gene>
    <name evidence="7" type="ORF">ACFFNY_27420</name>
</gene>
<dbReference type="InterPro" id="IPR018060">
    <property type="entry name" value="HTH_AraC"/>
</dbReference>
<dbReference type="Gene3D" id="1.10.10.60">
    <property type="entry name" value="Homeodomain-like"/>
    <property type="match status" value="2"/>
</dbReference>
<feature type="domain" description="HTH araC/xylS-type" evidence="5">
    <location>
        <begin position="457"/>
        <end position="555"/>
    </location>
</feature>
<organism evidence="7 8">
    <name type="scientific">Paenibacillus hodogayensis</name>
    <dbReference type="NCBI Taxonomy" id="279208"/>
    <lineage>
        <taxon>Bacteria</taxon>
        <taxon>Bacillati</taxon>
        <taxon>Bacillota</taxon>
        <taxon>Bacilli</taxon>
        <taxon>Bacillales</taxon>
        <taxon>Paenibacillaceae</taxon>
        <taxon>Paenibacillus</taxon>
    </lineage>
</organism>
<protein>
    <submittedName>
        <fullName evidence="7">Response regulator</fullName>
    </submittedName>
</protein>
<dbReference type="Proteomes" id="UP001589619">
    <property type="component" value="Unassembled WGS sequence"/>
</dbReference>
<dbReference type="SUPFAM" id="SSF46689">
    <property type="entry name" value="Homeodomain-like"/>
    <property type="match status" value="2"/>
</dbReference>
<dbReference type="InterPro" id="IPR001789">
    <property type="entry name" value="Sig_transdc_resp-reg_receiver"/>
</dbReference>
<dbReference type="SUPFAM" id="SSF52172">
    <property type="entry name" value="CheY-like"/>
    <property type="match status" value="1"/>
</dbReference>
<dbReference type="PANTHER" id="PTHR43280:SF2">
    <property type="entry name" value="HTH-TYPE TRANSCRIPTIONAL REGULATOR EXSA"/>
    <property type="match status" value="1"/>
</dbReference>
<dbReference type="InterPro" id="IPR011006">
    <property type="entry name" value="CheY-like_superfamily"/>
</dbReference>
<keyword evidence="1" id="KW-0805">Transcription regulation</keyword>
<keyword evidence="3" id="KW-0804">Transcription</keyword>
<evidence type="ECO:0000256" key="2">
    <source>
        <dbReference type="ARBA" id="ARBA00023125"/>
    </source>
</evidence>
<dbReference type="PANTHER" id="PTHR43280">
    <property type="entry name" value="ARAC-FAMILY TRANSCRIPTIONAL REGULATOR"/>
    <property type="match status" value="1"/>
</dbReference>
<feature type="modified residue" description="4-aspartylphosphate" evidence="4">
    <location>
        <position position="55"/>
    </location>
</feature>
<dbReference type="PROSITE" id="PS50110">
    <property type="entry name" value="RESPONSE_REGULATORY"/>
    <property type="match status" value="1"/>
</dbReference>
<dbReference type="PRINTS" id="PR00032">
    <property type="entry name" value="HTHARAC"/>
</dbReference>